<comment type="caution">
    <text evidence="1">The sequence shown here is derived from an EMBL/GenBank/DDBJ whole genome shotgun (WGS) entry which is preliminary data.</text>
</comment>
<gene>
    <name evidence="1" type="ORF">BGCPKDLD_4678</name>
</gene>
<evidence type="ECO:0000313" key="2">
    <source>
        <dbReference type="Proteomes" id="UP001055093"/>
    </source>
</evidence>
<accession>A0ABQ4V694</accession>
<protein>
    <submittedName>
        <fullName evidence="1">Uncharacterized protein</fullName>
    </submittedName>
</protein>
<proteinExistence type="predicted"/>
<dbReference type="EMBL" id="BPRE01000020">
    <property type="protein sequence ID" value="GJE78067.1"/>
    <property type="molecule type" value="Genomic_DNA"/>
</dbReference>
<sequence>MALNNGTVADIGFASLVGSESLRMHAYSAFTLLFMMNSGRDPKEIRRHLSGRAADTGVIAKNTWESYVKGVEAAAGMFRQHAPDEVAAIFDMDAEAAVDGVRTLYEGLNITSGSDIRAWSTAGVFEPLDKAAAKAAKAAEAKAKALAKGAGAAAAFFAGNAADSSTISDMGTAGPADPVAAILAMLGTLTDGQLLDVVKATNTRLGELEAAKARPADKVAPVVADNATVDAKSALAAHFNRKAA</sequence>
<reference evidence="1" key="2">
    <citation type="submission" date="2021-08" db="EMBL/GenBank/DDBJ databases">
        <authorList>
            <person name="Tani A."/>
            <person name="Ola A."/>
            <person name="Ogura Y."/>
            <person name="Katsura K."/>
            <person name="Hayashi T."/>
        </authorList>
    </citation>
    <scope>NUCLEOTIDE SEQUENCE</scope>
    <source>
        <strain evidence="1">DSM 14458</strain>
    </source>
</reference>
<keyword evidence="2" id="KW-1185">Reference proteome</keyword>
<name>A0ABQ4V694_9HYPH</name>
<evidence type="ECO:0000313" key="1">
    <source>
        <dbReference type="EMBL" id="GJE78067.1"/>
    </source>
</evidence>
<dbReference type="Proteomes" id="UP001055093">
    <property type="component" value="Unassembled WGS sequence"/>
</dbReference>
<reference evidence="1" key="1">
    <citation type="journal article" date="2021" name="Front. Microbiol.">
        <title>Comprehensive Comparative Genomics and Phenotyping of Methylobacterium Species.</title>
        <authorList>
            <person name="Alessa O."/>
            <person name="Ogura Y."/>
            <person name="Fujitani Y."/>
            <person name="Takami H."/>
            <person name="Hayashi T."/>
            <person name="Sahin N."/>
            <person name="Tani A."/>
        </authorList>
    </citation>
    <scope>NUCLEOTIDE SEQUENCE</scope>
    <source>
        <strain evidence="1">DSM 14458</strain>
    </source>
</reference>
<dbReference type="RefSeq" id="WP_238308648.1">
    <property type="nucleotide sequence ID" value="NZ_BPRE01000020.1"/>
</dbReference>
<organism evidence="1 2">
    <name type="scientific">Methylorubrum suomiense</name>
    <dbReference type="NCBI Taxonomy" id="144191"/>
    <lineage>
        <taxon>Bacteria</taxon>
        <taxon>Pseudomonadati</taxon>
        <taxon>Pseudomonadota</taxon>
        <taxon>Alphaproteobacteria</taxon>
        <taxon>Hyphomicrobiales</taxon>
        <taxon>Methylobacteriaceae</taxon>
        <taxon>Methylorubrum</taxon>
    </lineage>
</organism>